<name>A0A9X1YX30_9PSED</name>
<comment type="caution">
    <text evidence="2">The sequence shown here is derived from an EMBL/GenBank/DDBJ whole genome shotgun (WGS) entry which is preliminary data.</text>
</comment>
<reference evidence="2 3" key="1">
    <citation type="journal article" date="2022" name="Int. J. Syst. Evol. Microbiol.">
        <title>Pseudomonas aegrilactucae sp. nov. and Pseudomonas morbosilactucae sp. nov., pathogens causing bacterial rot of lettuce in Japan.</title>
        <authorList>
            <person name="Sawada H."/>
            <person name="Fujikawa T."/>
            <person name="Satou M."/>
        </authorList>
    </citation>
    <scope>NUCLEOTIDE SEQUENCE [LARGE SCALE GENOMIC DNA]</scope>
    <source>
        <strain evidence="2 3">MAFF 302030</strain>
    </source>
</reference>
<protein>
    <submittedName>
        <fullName evidence="2">DUF3806 domain-containing protein</fullName>
    </submittedName>
</protein>
<proteinExistence type="predicted"/>
<dbReference type="Proteomes" id="UP001155059">
    <property type="component" value="Unassembled WGS sequence"/>
</dbReference>
<dbReference type="AlphaFoldDB" id="A0A9X1YX30"/>
<gene>
    <name evidence="2" type="ORF">M1B34_13240</name>
</gene>
<evidence type="ECO:0000313" key="2">
    <source>
        <dbReference type="EMBL" id="MCK9798662.1"/>
    </source>
</evidence>
<accession>A0A9X1YX30</accession>
<organism evidence="2 3">
    <name type="scientific">Pseudomonas morbosilactucae</name>
    <dbReference type="NCBI Taxonomy" id="2938197"/>
    <lineage>
        <taxon>Bacteria</taxon>
        <taxon>Pseudomonadati</taxon>
        <taxon>Pseudomonadota</taxon>
        <taxon>Gammaproteobacteria</taxon>
        <taxon>Pseudomonadales</taxon>
        <taxon>Pseudomonadaceae</taxon>
        <taxon>Pseudomonas</taxon>
    </lineage>
</organism>
<evidence type="ECO:0000259" key="1">
    <source>
        <dbReference type="Pfam" id="PF12713"/>
    </source>
</evidence>
<dbReference type="RefSeq" id="WP_268265361.1">
    <property type="nucleotide sequence ID" value="NZ_JALQCW010000030.1"/>
</dbReference>
<dbReference type="InterPro" id="IPR024266">
    <property type="entry name" value="DUF3806"/>
</dbReference>
<reference evidence="2 3" key="2">
    <citation type="journal article" date="2023" name="Plant Pathol.">
        <title>Dismantling and reorganizing Pseudomonas marginalis sensu#lato.</title>
        <authorList>
            <person name="Sawada H."/>
            <person name="Fujikawa T."/>
            <person name="Satou M."/>
        </authorList>
    </citation>
    <scope>NUCLEOTIDE SEQUENCE [LARGE SCALE GENOMIC DNA]</scope>
    <source>
        <strain evidence="2 3">MAFF 302030</strain>
    </source>
</reference>
<feature type="domain" description="DUF3806" evidence="1">
    <location>
        <begin position="48"/>
        <end position="131"/>
    </location>
</feature>
<sequence>MSDSQPAAATFEPIPTDRLAQMHGLRAALGELIASLFPGAVLTGTGADFPLLQQMVDSQTLAATDEPAWEAMGIALGDALVTEVPGLAWMQVNDEFGVDPVLRYRQTSLQIGVLTLLLKRAEQGEEIDIQHIANWLQKFIETKADEYQ</sequence>
<evidence type="ECO:0000313" key="3">
    <source>
        <dbReference type="Proteomes" id="UP001155059"/>
    </source>
</evidence>
<dbReference type="Pfam" id="PF12713">
    <property type="entry name" value="DUF3806"/>
    <property type="match status" value="1"/>
</dbReference>
<dbReference type="Gene3D" id="1.20.120.1090">
    <property type="match status" value="1"/>
</dbReference>
<dbReference type="EMBL" id="JALQCW010000030">
    <property type="protein sequence ID" value="MCK9798662.1"/>
    <property type="molecule type" value="Genomic_DNA"/>
</dbReference>